<organism evidence="2 3">
    <name type="scientific">Candidatus Merdicola faecigallinarum</name>
    <dbReference type="NCBI Taxonomy" id="2840862"/>
    <lineage>
        <taxon>Bacteria</taxon>
        <taxon>Bacillati</taxon>
        <taxon>Bacillota</taxon>
        <taxon>Clostridia</taxon>
        <taxon>Candidatus Merdicola</taxon>
    </lineage>
</organism>
<accession>A0A9D1M0W2</accession>
<evidence type="ECO:0000313" key="3">
    <source>
        <dbReference type="Proteomes" id="UP000824093"/>
    </source>
</evidence>
<dbReference type="PANTHER" id="PTHR21028:SF2">
    <property type="entry name" value="CYTH DOMAIN-CONTAINING PROTEIN"/>
    <property type="match status" value="1"/>
</dbReference>
<protein>
    <recommendedName>
        <fullName evidence="1">CYTH domain-containing protein</fullName>
    </recommendedName>
</protein>
<feature type="domain" description="CYTH" evidence="1">
    <location>
        <begin position="3"/>
        <end position="171"/>
    </location>
</feature>
<dbReference type="InterPro" id="IPR033469">
    <property type="entry name" value="CYTH-like_dom_sf"/>
</dbReference>
<sequence>MENIEVELRTFISAEKRKEILEIFSKREKTLEKQITTYYNCPQDFRLMETSKYCKLWLKEGKMHEEARREYEVMIDKKYQKALISMIKALGYEEQIKWYRNRITLWVDNIKVTIDETIGYGEIIEGEIIVNNKEGIERGKEEIRKLFSELKIENLSSKEEFNQKYEDYKKNWKIYTKEIGEEFLSENN</sequence>
<dbReference type="Gene3D" id="2.40.320.10">
    <property type="entry name" value="Hypothetical Protein Pfu-838710-001"/>
    <property type="match status" value="1"/>
</dbReference>
<reference evidence="2" key="2">
    <citation type="journal article" date="2021" name="PeerJ">
        <title>Extensive microbial diversity within the chicken gut microbiome revealed by metagenomics and culture.</title>
        <authorList>
            <person name="Gilroy R."/>
            <person name="Ravi A."/>
            <person name="Getino M."/>
            <person name="Pursley I."/>
            <person name="Horton D.L."/>
            <person name="Alikhan N.F."/>
            <person name="Baker D."/>
            <person name="Gharbi K."/>
            <person name="Hall N."/>
            <person name="Watson M."/>
            <person name="Adriaenssens E.M."/>
            <person name="Foster-Nyarko E."/>
            <person name="Jarju S."/>
            <person name="Secka A."/>
            <person name="Antonio M."/>
            <person name="Oren A."/>
            <person name="Chaudhuri R.R."/>
            <person name="La Ragione R."/>
            <person name="Hildebrand F."/>
            <person name="Pallen M.J."/>
        </authorList>
    </citation>
    <scope>NUCLEOTIDE SEQUENCE</scope>
    <source>
        <strain evidence="2">CHK195-15760</strain>
    </source>
</reference>
<proteinExistence type="predicted"/>
<dbReference type="PANTHER" id="PTHR21028">
    <property type="entry name" value="SI:CH211-156B7.4"/>
    <property type="match status" value="1"/>
</dbReference>
<name>A0A9D1M0W2_9FIRM</name>
<dbReference type="InterPro" id="IPR023577">
    <property type="entry name" value="CYTH_domain"/>
</dbReference>
<gene>
    <name evidence="2" type="ORF">IAB70_02815</name>
</gene>
<comment type="caution">
    <text evidence="2">The sequence shown here is derived from an EMBL/GenBank/DDBJ whole genome shotgun (WGS) entry which is preliminary data.</text>
</comment>
<reference evidence="2" key="1">
    <citation type="submission" date="2020-10" db="EMBL/GenBank/DDBJ databases">
        <authorList>
            <person name="Gilroy R."/>
        </authorList>
    </citation>
    <scope>NUCLEOTIDE SEQUENCE</scope>
    <source>
        <strain evidence="2">CHK195-15760</strain>
    </source>
</reference>
<dbReference type="Proteomes" id="UP000824093">
    <property type="component" value="Unassembled WGS sequence"/>
</dbReference>
<dbReference type="InterPro" id="IPR008173">
    <property type="entry name" value="Adenylyl_cyclase_CyaB"/>
</dbReference>
<evidence type="ECO:0000259" key="1">
    <source>
        <dbReference type="PROSITE" id="PS51707"/>
    </source>
</evidence>
<dbReference type="EMBL" id="DVNH01000020">
    <property type="protein sequence ID" value="HIU51543.1"/>
    <property type="molecule type" value="Genomic_DNA"/>
</dbReference>
<evidence type="ECO:0000313" key="2">
    <source>
        <dbReference type="EMBL" id="HIU51543.1"/>
    </source>
</evidence>
<dbReference type="AlphaFoldDB" id="A0A9D1M0W2"/>
<dbReference type="PROSITE" id="PS51707">
    <property type="entry name" value="CYTH"/>
    <property type="match status" value="1"/>
</dbReference>
<dbReference type="SUPFAM" id="SSF55154">
    <property type="entry name" value="CYTH-like phosphatases"/>
    <property type="match status" value="1"/>
</dbReference>